<name>A0A1H4U7Q5_PSEAG</name>
<accession>A0A1H4U7Q5</accession>
<evidence type="ECO:0000313" key="1">
    <source>
        <dbReference type="EMBL" id="SEC64755.1"/>
    </source>
</evidence>
<dbReference type="STRING" id="53406.SAMN05421553_1203"/>
<evidence type="ECO:0008006" key="3">
    <source>
        <dbReference type="Google" id="ProtNLM"/>
    </source>
</evidence>
<reference evidence="2" key="1">
    <citation type="submission" date="2016-10" db="EMBL/GenBank/DDBJ databases">
        <authorList>
            <person name="Varghese N."/>
            <person name="Submissions S."/>
        </authorList>
    </citation>
    <scope>NUCLEOTIDE SEQUENCE [LARGE SCALE GENOMIC DNA]</scope>
    <source>
        <strain evidence="2">DSM 12111</strain>
    </source>
</reference>
<dbReference type="OrthoDB" id="6908481at2"/>
<dbReference type="RefSeq" id="WP_090377899.1">
    <property type="nucleotide sequence ID" value="NZ_FNSC01000001.1"/>
</dbReference>
<dbReference type="EMBL" id="FNSC01000001">
    <property type="protein sequence ID" value="SEC64755.1"/>
    <property type="molecule type" value="Genomic_DNA"/>
</dbReference>
<dbReference type="Proteomes" id="UP000242849">
    <property type="component" value="Unassembled WGS sequence"/>
</dbReference>
<keyword evidence="2" id="KW-1185">Reference proteome</keyword>
<evidence type="ECO:0000313" key="2">
    <source>
        <dbReference type="Proteomes" id="UP000242849"/>
    </source>
</evidence>
<sequence length="74" mass="8251">MAQIAARNTVNAAPNLPIQGARATAAQLCTKYQVSRTTWWRWSQSPGFPAPMRFGRSVRWSPEAVDSFLTKQEG</sequence>
<dbReference type="AlphaFoldDB" id="A0A1H4U7Q5"/>
<organism evidence="1 2">
    <name type="scientific">Pseudomonas anguilliseptica</name>
    <dbReference type="NCBI Taxonomy" id="53406"/>
    <lineage>
        <taxon>Bacteria</taxon>
        <taxon>Pseudomonadati</taxon>
        <taxon>Pseudomonadota</taxon>
        <taxon>Gammaproteobacteria</taxon>
        <taxon>Pseudomonadales</taxon>
        <taxon>Pseudomonadaceae</taxon>
        <taxon>Pseudomonas</taxon>
    </lineage>
</organism>
<protein>
    <recommendedName>
        <fullName evidence="3">Transcriptional regulator, AlpA family</fullName>
    </recommendedName>
</protein>
<proteinExistence type="predicted"/>
<gene>
    <name evidence="1" type="ORF">SAMN05421553_1203</name>
</gene>